<protein>
    <submittedName>
        <fullName evidence="1">Uncharacterized protein</fullName>
    </submittedName>
</protein>
<dbReference type="RefSeq" id="WP_183116656.1">
    <property type="nucleotide sequence ID" value="NZ_JABEQG010000070.1"/>
</dbReference>
<evidence type="ECO:0000313" key="2">
    <source>
        <dbReference type="Proteomes" id="UP000550787"/>
    </source>
</evidence>
<comment type="caution">
    <text evidence="1">The sequence shown here is derived from an EMBL/GenBank/DDBJ whole genome shotgun (WGS) entry which is preliminary data.</text>
</comment>
<reference evidence="1 2" key="1">
    <citation type="submission" date="2020-04" db="EMBL/GenBank/DDBJ databases">
        <title>Description of novel Gluconacetobacter.</title>
        <authorList>
            <person name="Sombolestani A."/>
        </authorList>
    </citation>
    <scope>NUCLEOTIDE SEQUENCE [LARGE SCALE GENOMIC DNA]</scope>
    <source>
        <strain evidence="1 2">LMG 7603</strain>
    </source>
</reference>
<gene>
    <name evidence="1" type="ORF">HLH33_18610</name>
</gene>
<sequence length="91" mass="10060">MTPAELEDTISRLRGKSRAHAMMVTAMLVAMPTAQRVEAVAILRKLQHDREFLSSLPLPMEVEIAVEATTDEIKRMLANVDAVCLLISAEI</sequence>
<dbReference type="Proteomes" id="UP000550787">
    <property type="component" value="Unassembled WGS sequence"/>
</dbReference>
<accession>A0A7W4NIC5</accession>
<name>A0A7W4NIC5_GLUDI</name>
<dbReference type="AlphaFoldDB" id="A0A7W4NIC5"/>
<organism evidence="1 2">
    <name type="scientific">Gluconacetobacter diazotrophicus</name>
    <name type="common">Acetobacter diazotrophicus</name>
    <dbReference type="NCBI Taxonomy" id="33996"/>
    <lineage>
        <taxon>Bacteria</taxon>
        <taxon>Pseudomonadati</taxon>
        <taxon>Pseudomonadota</taxon>
        <taxon>Alphaproteobacteria</taxon>
        <taxon>Acetobacterales</taxon>
        <taxon>Acetobacteraceae</taxon>
        <taxon>Gluconacetobacter</taxon>
    </lineage>
</organism>
<dbReference type="EMBL" id="JABEQG010000070">
    <property type="protein sequence ID" value="MBB2158277.1"/>
    <property type="molecule type" value="Genomic_DNA"/>
</dbReference>
<evidence type="ECO:0000313" key="1">
    <source>
        <dbReference type="EMBL" id="MBB2158277.1"/>
    </source>
</evidence>
<proteinExistence type="predicted"/>